<dbReference type="InterPro" id="IPR043502">
    <property type="entry name" value="DNA/RNA_pol_sf"/>
</dbReference>
<dbReference type="EMBL" id="CP092875">
    <property type="protein sequence ID" value="UYV75560.1"/>
    <property type="molecule type" value="Genomic_DNA"/>
</dbReference>
<sequence length="289" mass="33424">MEWSPPQHYFLEEISELNYPILRPRKINIKKVQNRWRERQIVQKGYYDRGSKEHCKMQKDDFVYLDTGKNGWMPTTIKDVADTPRSYFVESPHGEVIGSNSKDLYLPRTVRFQPEAIPGPSQPDTSLQTPGIECSDPEKPTEVRTRSGRLILTRKNHSFAWGKEKKLSFNSLKNKLIFPEVSTHYDPNKHIGLHTDASDQGLEAVRVHLDENTKERPISYASRTLQKAETNYSTTEKERLAIIWATKNLEHIFTEENSLYIPIIMVYADGKNENPYMAISAVVTRTTII</sequence>
<dbReference type="PANTHER" id="PTHR37984">
    <property type="entry name" value="PROTEIN CBG26694"/>
    <property type="match status" value="1"/>
</dbReference>
<accession>A0ABY6L725</accession>
<dbReference type="Proteomes" id="UP001235939">
    <property type="component" value="Chromosome 13"/>
</dbReference>
<gene>
    <name evidence="4" type="ORF">LAZ67_13000606</name>
</gene>
<proteinExistence type="predicted"/>
<keyword evidence="5" id="KW-1185">Reference proteome</keyword>
<protein>
    <recommendedName>
        <fullName evidence="3">Reverse transcriptase/retrotransposon-derived protein RNase H-like domain-containing protein</fullName>
    </recommendedName>
</protein>
<reference evidence="4 5" key="1">
    <citation type="submission" date="2022-01" db="EMBL/GenBank/DDBJ databases">
        <title>A chromosomal length assembly of Cordylochernes scorpioides.</title>
        <authorList>
            <person name="Zeh D."/>
            <person name="Zeh J."/>
        </authorList>
    </citation>
    <scope>NUCLEOTIDE SEQUENCE [LARGE SCALE GENOMIC DNA]</scope>
    <source>
        <strain evidence="4">IN4F17</strain>
        <tissue evidence="4">Whole Body</tissue>
    </source>
</reference>
<evidence type="ECO:0000259" key="3">
    <source>
        <dbReference type="Pfam" id="PF17919"/>
    </source>
</evidence>
<feature type="region of interest" description="Disordered" evidence="2">
    <location>
        <begin position="115"/>
        <end position="143"/>
    </location>
</feature>
<evidence type="ECO:0000256" key="2">
    <source>
        <dbReference type="SAM" id="MobiDB-lite"/>
    </source>
</evidence>
<feature type="domain" description="Reverse transcriptase/retrotransposon-derived protein RNase H-like" evidence="3">
    <location>
        <begin position="161"/>
        <end position="255"/>
    </location>
</feature>
<keyword evidence="1" id="KW-0511">Multifunctional enzyme</keyword>
<dbReference type="PANTHER" id="PTHR37984:SF5">
    <property type="entry name" value="PROTEIN NYNRIN-LIKE"/>
    <property type="match status" value="1"/>
</dbReference>
<organism evidence="4 5">
    <name type="scientific">Cordylochernes scorpioides</name>
    <dbReference type="NCBI Taxonomy" id="51811"/>
    <lineage>
        <taxon>Eukaryota</taxon>
        <taxon>Metazoa</taxon>
        <taxon>Ecdysozoa</taxon>
        <taxon>Arthropoda</taxon>
        <taxon>Chelicerata</taxon>
        <taxon>Arachnida</taxon>
        <taxon>Pseudoscorpiones</taxon>
        <taxon>Cheliferoidea</taxon>
        <taxon>Chernetidae</taxon>
        <taxon>Cordylochernes</taxon>
    </lineage>
</organism>
<name>A0ABY6L725_9ARAC</name>
<dbReference type="InterPro" id="IPR041577">
    <property type="entry name" value="RT_RNaseH_2"/>
</dbReference>
<evidence type="ECO:0000313" key="4">
    <source>
        <dbReference type="EMBL" id="UYV75560.1"/>
    </source>
</evidence>
<dbReference type="InterPro" id="IPR050951">
    <property type="entry name" value="Retrovirus_Pol_polyprotein"/>
</dbReference>
<evidence type="ECO:0000313" key="5">
    <source>
        <dbReference type="Proteomes" id="UP001235939"/>
    </source>
</evidence>
<evidence type="ECO:0000256" key="1">
    <source>
        <dbReference type="ARBA" id="ARBA00023268"/>
    </source>
</evidence>
<dbReference type="Pfam" id="PF17919">
    <property type="entry name" value="RT_RNaseH_2"/>
    <property type="match status" value="1"/>
</dbReference>
<dbReference type="SUPFAM" id="SSF56672">
    <property type="entry name" value="DNA/RNA polymerases"/>
    <property type="match status" value="1"/>
</dbReference>